<keyword evidence="2" id="KW-1185">Reference proteome</keyword>
<accession>A0ABQ9YNE2</accession>
<sequence>MFEIFNLNFVFRSWCSHGRRIFWKAFLNIIRQLERVHFVQHDRFCSRTTTKRSITPKNGIGGNGETAALTDRRYKLIAAER</sequence>
<proteinExistence type="predicted"/>
<dbReference type="EMBL" id="JAOYFB010000001">
    <property type="protein sequence ID" value="KAK4002135.1"/>
    <property type="molecule type" value="Genomic_DNA"/>
</dbReference>
<evidence type="ECO:0000313" key="1">
    <source>
        <dbReference type="EMBL" id="KAK4002135.1"/>
    </source>
</evidence>
<evidence type="ECO:0000313" key="2">
    <source>
        <dbReference type="Proteomes" id="UP001234178"/>
    </source>
</evidence>
<gene>
    <name evidence="1" type="ORF">OUZ56_003982</name>
</gene>
<organism evidence="1 2">
    <name type="scientific">Daphnia magna</name>
    <dbReference type="NCBI Taxonomy" id="35525"/>
    <lineage>
        <taxon>Eukaryota</taxon>
        <taxon>Metazoa</taxon>
        <taxon>Ecdysozoa</taxon>
        <taxon>Arthropoda</taxon>
        <taxon>Crustacea</taxon>
        <taxon>Branchiopoda</taxon>
        <taxon>Diplostraca</taxon>
        <taxon>Cladocera</taxon>
        <taxon>Anomopoda</taxon>
        <taxon>Daphniidae</taxon>
        <taxon>Daphnia</taxon>
    </lineage>
</organism>
<comment type="caution">
    <text evidence="1">The sequence shown here is derived from an EMBL/GenBank/DDBJ whole genome shotgun (WGS) entry which is preliminary data.</text>
</comment>
<protein>
    <recommendedName>
        <fullName evidence="3">Secreted protein</fullName>
    </recommendedName>
</protein>
<reference evidence="1 2" key="1">
    <citation type="journal article" date="2023" name="Nucleic Acids Res.">
        <title>The hologenome of Daphnia magna reveals possible DNA methylation and microbiome-mediated evolution of the host genome.</title>
        <authorList>
            <person name="Chaturvedi A."/>
            <person name="Li X."/>
            <person name="Dhandapani V."/>
            <person name="Marshall H."/>
            <person name="Kissane S."/>
            <person name="Cuenca-Cambronero M."/>
            <person name="Asole G."/>
            <person name="Calvet F."/>
            <person name="Ruiz-Romero M."/>
            <person name="Marangio P."/>
            <person name="Guigo R."/>
            <person name="Rago D."/>
            <person name="Mirbahai L."/>
            <person name="Eastwood N."/>
            <person name="Colbourne J.K."/>
            <person name="Zhou J."/>
            <person name="Mallon E."/>
            <person name="Orsini L."/>
        </authorList>
    </citation>
    <scope>NUCLEOTIDE SEQUENCE [LARGE SCALE GENOMIC DNA]</scope>
    <source>
        <strain evidence="1">LRV0_1</strain>
    </source>
</reference>
<evidence type="ECO:0008006" key="3">
    <source>
        <dbReference type="Google" id="ProtNLM"/>
    </source>
</evidence>
<name>A0ABQ9YNE2_9CRUS</name>
<dbReference type="Proteomes" id="UP001234178">
    <property type="component" value="Unassembled WGS sequence"/>
</dbReference>